<accession>A0A841R720</accession>
<evidence type="ECO:0000313" key="2">
    <source>
        <dbReference type="EMBL" id="MBB6479633.1"/>
    </source>
</evidence>
<protein>
    <submittedName>
        <fullName evidence="2">DNA-binding FrmR family transcriptional regulator</fullName>
    </submittedName>
</protein>
<dbReference type="GO" id="GO:0046872">
    <property type="term" value="F:metal ion binding"/>
    <property type="evidence" value="ECO:0007669"/>
    <property type="project" value="InterPro"/>
</dbReference>
<gene>
    <name evidence="2" type="ORF">HNR50_001291</name>
</gene>
<proteinExistence type="inferred from homology"/>
<sequence length="93" mass="10674">MARKAHHPYETKKDMISRMNRIEGQIRGIAKMIDEDVYCDDILHQFMSVESAIKGVKKTLLEAHMKSCVVHQIQDGKTEVIDEVLTTIGKMMK</sequence>
<organism evidence="2 3">
    <name type="scientific">Spirochaeta isovalerica</name>
    <dbReference type="NCBI Taxonomy" id="150"/>
    <lineage>
        <taxon>Bacteria</taxon>
        <taxon>Pseudomonadati</taxon>
        <taxon>Spirochaetota</taxon>
        <taxon>Spirochaetia</taxon>
        <taxon>Spirochaetales</taxon>
        <taxon>Spirochaetaceae</taxon>
        <taxon>Spirochaeta</taxon>
    </lineage>
</organism>
<dbReference type="RefSeq" id="WP_184745045.1">
    <property type="nucleotide sequence ID" value="NZ_JACHGJ010000002.1"/>
</dbReference>
<dbReference type="Pfam" id="PF02583">
    <property type="entry name" value="Trns_repr_metal"/>
    <property type="match status" value="1"/>
</dbReference>
<dbReference type="EMBL" id="JACHGJ010000002">
    <property type="protein sequence ID" value="MBB6479633.1"/>
    <property type="molecule type" value="Genomic_DNA"/>
</dbReference>
<dbReference type="InterPro" id="IPR003735">
    <property type="entry name" value="Metal_Tscrpt_repr"/>
</dbReference>
<evidence type="ECO:0000256" key="1">
    <source>
        <dbReference type="ARBA" id="ARBA00005260"/>
    </source>
</evidence>
<comment type="caution">
    <text evidence="2">The sequence shown here is derived from an EMBL/GenBank/DDBJ whole genome shotgun (WGS) entry which is preliminary data.</text>
</comment>
<name>A0A841R720_9SPIO</name>
<reference evidence="2 3" key="1">
    <citation type="submission" date="2020-08" db="EMBL/GenBank/DDBJ databases">
        <title>Genomic Encyclopedia of Type Strains, Phase IV (KMG-IV): sequencing the most valuable type-strain genomes for metagenomic binning, comparative biology and taxonomic classification.</title>
        <authorList>
            <person name="Goeker M."/>
        </authorList>
    </citation>
    <scope>NUCLEOTIDE SEQUENCE [LARGE SCALE GENOMIC DNA]</scope>
    <source>
        <strain evidence="2 3">DSM 2461</strain>
    </source>
</reference>
<dbReference type="Gene3D" id="1.20.58.1000">
    <property type="entry name" value="Metal-sensitive repressor, helix protomer"/>
    <property type="match status" value="1"/>
</dbReference>
<dbReference type="GO" id="GO:0045892">
    <property type="term" value="P:negative regulation of DNA-templated transcription"/>
    <property type="evidence" value="ECO:0007669"/>
    <property type="project" value="UniProtKB-ARBA"/>
</dbReference>
<comment type="similarity">
    <text evidence="1">Belongs to the FrmR/RcnR family.</text>
</comment>
<dbReference type="InterPro" id="IPR038390">
    <property type="entry name" value="Metal_Tscrpt_repr_sf"/>
</dbReference>
<evidence type="ECO:0000313" key="3">
    <source>
        <dbReference type="Proteomes" id="UP000587760"/>
    </source>
</evidence>
<dbReference type="GO" id="GO:0003677">
    <property type="term" value="F:DNA binding"/>
    <property type="evidence" value="ECO:0007669"/>
    <property type="project" value="UniProtKB-KW"/>
</dbReference>
<keyword evidence="2" id="KW-0238">DNA-binding</keyword>
<keyword evidence="3" id="KW-1185">Reference proteome</keyword>
<dbReference type="PANTHER" id="PTHR33677">
    <property type="entry name" value="TRANSCRIPTIONAL REPRESSOR FRMR-RELATED"/>
    <property type="match status" value="1"/>
</dbReference>
<dbReference type="Proteomes" id="UP000587760">
    <property type="component" value="Unassembled WGS sequence"/>
</dbReference>
<dbReference type="AlphaFoldDB" id="A0A841R720"/>
<dbReference type="CDD" id="cd10152">
    <property type="entry name" value="SaCsoR-like_DUF156"/>
    <property type="match status" value="1"/>
</dbReference>
<dbReference type="PANTHER" id="PTHR33677:SF3">
    <property type="entry name" value="COPPER-SENSING TRANSCRIPTIONAL REPRESSOR RICR"/>
    <property type="match status" value="1"/>
</dbReference>